<evidence type="ECO:0000256" key="1">
    <source>
        <dbReference type="ARBA" id="ARBA00009943"/>
    </source>
</evidence>
<evidence type="ECO:0000256" key="2">
    <source>
        <dbReference type="ARBA" id="ARBA00022679"/>
    </source>
</evidence>
<dbReference type="Pfam" id="PF13480">
    <property type="entry name" value="Acetyltransf_6"/>
    <property type="match status" value="1"/>
</dbReference>
<keyword evidence="2" id="KW-0808">Transferase</keyword>
<gene>
    <name evidence="8" type="ORF">H9871_01090</name>
</gene>
<dbReference type="InterPro" id="IPR038740">
    <property type="entry name" value="BioF2-like_GNAT_dom"/>
</dbReference>
<proteinExistence type="inferred from homology"/>
<dbReference type="SUPFAM" id="SSF55729">
    <property type="entry name" value="Acyl-CoA N-acyltransferases (Nat)"/>
    <property type="match status" value="1"/>
</dbReference>
<dbReference type="GO" id="GO:0071555">
    <property type="term" value="P:cell wall organization"/>
    <property type="evidence" value="ECO:0007669"/>
    <property type="project" value="UniProtKB-KW"/>
</dbReference>
<keyword evidence="5" id="KW-0012">Acyltransferase</keyword>
<evidence type="ECO:0000313" key="9">
    <source>
        <dbReference type="Proteomes" id="UP000824151"/>
    </source>
</evidence>
<keyword evidence="4" id="KW-0573">Peptidoglycan synthesis</keyword>
<accession>A0A9D1RYU9</accession>
<keyword evidence="3" id="KW-0133">Cell shape</keyword>
<comment type="caution">
    <text evidence="8">The sequence shown here is derived from an EMBL/GenBank/DDBJ whole genome shotgun (WGS) entry which is preliminary data.</text>
</comment>
<name>A0A9D1RYU9_9MICC</name>
<evidence type="ECO:0000256" key="4">
    <source>
        <dbReference type="ARBA" id="ARBA00022984"/>
    </source>
</evidence>
<sequence>VFEVLGLERPRDHRRWLSAWLRCADGDPFSHPGYLRNRAGDDASPRAAVFADGHGSHVLYAFLLRPVTRDACGNRVTQEYYDVVAPLLYGGPLLRLAHGADEAAVMGEFWRGFRGWAGRESVISEFHRANPVTGESASYPGLHREQAPHVVKSIGGRTEEELLLDASKSFRRTVRKAEEAGMTLEVDRSGERQEAFAKLYYQTMQRNHADARFYYDQQFFDMMHSSFPGRVAYLFAISQGEAVSGEMVLFCGEIAYSLLGGTAHESLKSGANSFLSHRAFLYAQARGVHQYVLTGGVTNTEEDSLLRYKTSMARAGRRSYFTAAQVIDDTAYARLSSCVAETAFFPAYRSSGHPCSGRCAGDRHSALQRPVQLGVPA</sequence>
<evidence type="ECO:0000313" key="8">
    <source>
        <dbReference type="EMBL" id="HIW98716.1"/>
    </source>
</evidence>
<dbReference type="InterPro" id="IPR016181">
    <property type="entry name" value="Acyl_CoA_acyltransferase"/>
</dbReference>
<evidence type="ECO:0000256" key="3">
    <source>
        <dbReference type="ARBA" id="ARBA00022960"/>
    </source>
</evidence>
<evidence type="ECO:0000256" key="6">
    <source>
        <dbReference type="ARBA" id="ARBA00023316"/>
    </source>
</evidence>
<reference evidence="8" key="2">
    <citation type="submission" date="2021-04" db="EMBL/GenBank/DDBJ databases">
        <authorList>
            <person name="Gilroy R."/>
        </authorList>
    </citation>
    <scope>NUCLEOTIDE SEQUENCE</scope>
    <source>
        <strain evidence="8">ChiHejej3B27-3195</strain>
    </source>
</reference>
<dbReference type="GO" id="GO:0009252">
    <property type="term" value="P:peptidoglycan biosynthetic process"/>
    <property type="evidence" value="ECO:0007669"/>
    <property type="project" value="UniProtKB-KW"/>
</dbReference>
<dbReference type="InterPro" id="IPR050644">
    <property type="entry name" value="PG_Glycine_Bridge_Synth"/>
</dbReference>
<evidence type="ECO:0000259" key="7">
    <source>
        <dbReference type="Pfam" id="PF13480"/>
    </source>
</evidence>
<dbReference type="GO" id="GO:0008360">
    <property type="term" value="P:regulation of cell shape"/>
    <property type="evidence" value="ECO:0007669"/>
    <property type="project" value="UniProtKB-KW"/>
</dbReference>
<feature type="domain" description="BioF2-like acetyltransferase" evidence="7">
    <location>
        <begin position="168"/>
        <end position="298"/>
    </location>
</feature>
<dbReference type="PROSITE" id="PS51191">
    <property type="entry name" value="FEMABX"/>
    <property type="match status" value="1"/>
</dbReference>
<dbReference type="InterPro" id="IPR003447">
    <property type="entry name" value="FEMABX"/>
</dbReference>
<dbReference type="GO" id="GO:0016755">
    <property type="term" value="F:aminoacyltransferase activity"/>
    <property type="evidence" value="ECO:0007669"/>
    <property type="project" value="InterPro"/>
</dbReference>
<dbReference type="Proteomes" id="UP000824151">
    <property type="component" value="Unassembled WGS sequence"/>
</dbReference>
<reference evidence="8" key="1">
    <citation type="journal article" date="2021" name="PeerJ">
        <title>Extensive microbial diversity within the chicken gut microbiome revealed by metagenomics and culture.</title>
        <authorList>
            <person name="Gilroy R."/>
            <person name="Ravi A."/>
            <person name="Getino M."/>
            <person name="Pursley I."/>
            <person name="Horton D.L."/>
            <person name="Alikhan N.F."/>
            <person name="Baker D."/>
            <person name="Gharbi K."/>
            <person name="Hall N."/>
            <person name="Watson M."/>
            <person name="Adriaenssens E.M."/>
            <person name="Foster-Nyarko E."/>
            <person name="Jarju S."/>
            <person name="Secka A."/>
            <person name="Antonio M."/>
            <person name="Oren A."/>
            <person name="Chaudhuri R.R."/>
            <person name="La Ragione R."/>
            <person name="Hildebrand F."/>
            <person name="Pallen M.J."/>
        </authorList>
    </citation>
    <scope>NUCLEOTIDE SEQUENCE</scope>
    <source>
        <strain evidence="8">ChiHejej3B27-3195</strain>
    </source>
</reference>
<protein>
    <submittedName>
        <fullName evidence="8">GNAT family N-acetyltransferase</fullName>
    </submittedName>
</protein>
<keyword evidence="6" id="KW-0961">Cell wall biogenesis/degradation</keyword>
<dbReference type="PANTHER" id="PTHR36174:SF1">
    <property type="entry name" value="LIPID II:GLYCINE GLYCYLTRANSFERASE"/>
    <property type="match status" value="1"/>
</dbReference>
<dbReference type="AlphaFoldDB" id="A0A9D1RYU9"/>
<evidence type="ECO:0000256" key="5">
    <source>
        <dbReference type="ARBA" id="ARBA00023315"/>
    </source>
</evidence>
<organism evidence="8 9">
    <name type="scientific">Candidatus Nesterenkonia stercoripullorum</name>
    <dbReference type="NCBI Taxonomy" id="2838701"/>
    <lineage>
        <taxon>Bacteria</taxon>
        <taxon>Bacillati</taxon>
        <taxon>Actinomycetota</taxon>
        <taxon>Actinomycetes</taxon>
        <taxon>Micrococcales</taxon>
        <taxon>Micrococcaceae</taxon>
        <taxon>Nesterenkonia</taxon>
    </lineage>
</organism>
<dbReference type="EMBL" id="DXGD01000042">
    <property type="protein sequence ID" value="HIW98716.1"/>
    <property type="molecule type" value="Genomic_DNA"/>
</dbReference>
<comment type="similarity">
    <text evidence="1">Belongs to the FemABX family.</text>
</comment>
<feature type="non-terminal residue" evidence="8">
    <location>
        <position position="1"/>
    </location>
</feature>
<dbReference type="PANTHER" id="PTHR36174">
    <property type="entry name" value="LIPID II:GLYCINE GLYCYLTRANSFERASE"/>
    <property type="match status" value="1"/>
</dbReference>
<dbReference type="Gene3D" id="3.40.630.30">
    <property type="match status" value="1"/>
</dbReference>